<accession>A0A6J1L4V2</accession>
<evidence type="ECO:0000256" key="2">
    <source>
        <dbReference type="SAM" id="Coils"/>
    </source>
</evidence>
<name>A0A6J1L4V2_DROHY</name>
<dbReference type="RefSeq" id="XP_023160745.2">
    <property type="nucleotide sequence ID" value="XM_023304977.2"/>
</dbReference>
<evidence type="ECO:0000259" key="4">
    <source>
        <dbReference type="PROSITE" id="PS51406"/>
    </source>
</evidence>
<dbReference type="InterPro" id="IPR036056">
    <property type="entry name" value="Fibrinogen-like_C"/>
</dbReference>
<dbReference type="CDD" id="cd00087">
    <property type="entry name" value="FReD"/>
    <property type="match status" value="1"/>
</dbReference>
<evidence type="ECO:0000313" key="5">
    <source>
        <dbReference type="Proteomes" id="UP000504633"/>
    </source>
</evidence>
<dbReference type="GeneID" id="111592634"/>
<dbReference type="InterPro" id="IPR020837">
    <property type="entry name" value="Fibrinogen_CS"/>
</dbReference>
<dbReference type="PANTHER" id="PTHR19143">
    <property type="entry name" value="FIBRINOGEN/TENASCIN/ANGIOPOEITIN"/>
    <property type="match status" value="1"/>
</dbReference>
<dbReference type="SMART" id="SM00186">
    <property type="entry name" value="FBG"/>
    <property type="match status" value="1"/>
</dbReference>
<dbReference type="InterPro" id="IPR050373">
    <property type="entry name" value="Fibrinogen_C-term_domain"/>
</dbReference>
<dbReference type="PANTHER" id="PTHR19143:SF327">
    <property type="entry name" value="FI21813P1-RELATED"/>
    <property type="match status" value="1"/>
</dbReference>
<keyword evidence="5" id="KW-1185">Reference proteome</keyword>
<evidence type="ECO:0000256" key="3">
    <source>
        <dbReference type="SAM" id="SignalP"/>
    </source>
</evidence>
<keyword evidence="2" id="KW-0175">Coiled coil</keyword>
<dbReference type="OrthoDB" id="6145874at2759"/>
<dbReference type="OMA" id="HCAKEWE"/>
<feature type="chain" id="PRO_5027020757" evidence="3">
    <location>
        <begin position="21"/>
        <end position="403"/>
    </location>
</feature>
<feature type="coiled-coil region" evidence="2">
    <location>
        <begin position="63"/>
        <end position="176"/>
    </location>
</feature>
<dbReference type="InterPro" id="IPR014716">
    <property type="entry name" value="Fibrinogen_a/b/g_C_1"/>
</dbReference>
<dbReference type="AlphaFoldDB" id="A0A6J1L4V2"/>
<dbReference type="InterPro" id="IPR002181">
    <property type="entry name" value="Fibrinogen_a/b/g_C_dom"/>
</dbReference>
<protein>
    <submittedName>
        <fullName evidence="6">Fibrinogen-like protein 1</fullName>
    </submittedName>
</protein>
<dbReference type="Gene3D" id="3.90.215.10">
    <property type="entry name" value="Gamma Fibrinogen, chain A, domain 1"/>
    <property type="match status" value="1"/>
</dbReference>
<dbReference type="KEGG" id="dhe:111592634"/>
<keyword evidence="3" id="KW-0732">Signal</keyword>
<dbReference type="SUPFAM" id="SSF56496">
    <property type="entry name" value="Fibrinogen C-terminal domain-like"/>
    <property type="match status" value="1"/>
</dbReference>
<keyword evidence="1" id="KW-1015">Disulfide bond</keyword>
<feature type="domain" description="Fibrinogen C-terminal" evidence="4">
    <location>
        <begin position="192"/>
        <end position="403"/>
    </location>
</feature>
<sequence length="403" mass="46095">MYLKRKLLLIFLITLPGVSGETVENGHCAASRKMDEQCSRYCYKIVKPLLQYAASVQSKESQFGELTSRNQNHEATIKSLEDQLQLSKSQQHFCLTKDELFDKIESAIVTKNDNIERLIKELKNIDAKDDGNVMIKELEKKIKELTHETVTQNMHAEDLNAELRKKDAEILSLKSRNIEYAAKIKQLEGNVEAKDDIMTSCRGRGTGIFKIQVTCSKPFEVSCDSSLADSGWTVIQRRQDGSENFNRTMSDYRSGFGTLTNEFFLGLDKIYFLTSSKQHELYIYLKDFNNEVRYAKYTNFSIGAQEENFELKSLGVYSGTAGDSMASNLNMQFSTTDKDHDSLTKIHCAQSCGSGWWFKGCGYSFLNGIYRRVAESKQKQGIEWHTWKLDSLKYVQMMIRPVD</sequence>
<proteinExistence type="predicted"/>
<organism evidence="5 6">
    <name type="scientific">Drosophila hydei</name>
    <name type="common">Fruit fly</name>
    <dbReference type="NCBI Taxonomy" id="7224"/>
    <lineage>
        <taxon>Eukaryota</taxon>
        <taxon>Metazoa</taxon>
        <taxon>Ecdysozoa</taxon>
        <taxon>Arthropoda</taxon>
        <taxon>Hexapoda</taxon>
        <taxon>Insecta</taxon>
        <taxon>Pterygota</taxon>
        <taxon>Neoptera</taxon>
        <taxon>Endopterygota</taxon>
        <taxon>Diptera</taxon>
        <taxon>Brachycera</taxon>
        <taxon>Muscomorpha</taxon>
        <taxon>Ephydroidea</taxon>
        <taxon>Drosophilidae</taxon>
        <taxon>Drosophila</taxon>
    </lineage>
</organism>
<evidence type="ECO:0000313" key="6">
    <source>
        <dbReference type="RefSeq" id="XP_023160745.2"/>
    </source>
</evidence>
<feature type="signal peptide" evidence="3">
    <location>
        <begin position="1"/>
        <end position="20"/>
    </location>
</feature>
<evidence type="ECO:0000256" key="1">
    <source>
        <dbReference type="ARBA" id="ARBA00023157"/>
    </source>
</evidence>
<reference evidence="6" key="1">
    <citation type="submission" date="2025-08" db="UniProtKB">
        <authorList>
            <consortium name="RefSeq"/>
        </authorList>
    </citation>
    <scope>IDENTIFICATION</scope>
    <source>
        <strain evidence="6">15085-1641.00</strain>
        <tissue evidence="6">Whole body</tissue>
    </source>
</reference>
<dbReference type="PROSITE" id="PS00514">
    <property type="entry name" value="FIBRINOGEN_C_1"/>
    <property type="match status" value="1"/>
</dbReference>
<gene>
    <name evidence="6" type="primary">LOC111592634</name>
</gene>
<dbReference type="Pfam" id="PF00147">
    <property type="entry name" value="Fibrinogen_C"/>
    <property type="match status" value="1"/>
</dbReference>
<dbReference type="GO" id="GO:0005615">
    <property type="term" value="C:extracellular space"/>
    <property type="evidence" value="ECO:0007669"/>
    <property type="project" value="TreeGrafter"/>
</dbReference>
<dbReference type="Proteomes" id="UP000504633">
    <property type="component" value="Unplaced"/>
</dbReference>
<dbReference type="PROSITE" id="PS51406">
    <property type="entry name" value="FIBRINOGEN_C_2"/>
    <property type="match status" value="1"/>
</dbReference>